<proteinExistence type="predicted"/>
<evidence type="ECO:0000313" key="2">
    <source>
        <dbReference type="EMBL" id="KAK0316227.1"/>
    </source>
</evidence>
<sequence>MRPKETRRQPRALLKSSLSSVPAHRGACMPTFNAAAQKPVDPSVVKHVFTKARCANCNTLSLGEAVTQPCCASKLCRWCSLFPLAACPGCQPASDSEGDWMSEEMVIFGSSGCAKPGQYWHQSARLFSPSSTLYRARSMLPVVPERTGNVITDSPGPLVHHVDGATGNHPPDPQENLAAAVDLARLEPHSLPSSNSSKTRSASRTLFSLPQELQDIIFDFAYPRVQAKYIHLTEWKTREAFRWRAAHRNYTKKPFPKLLINEFFVSKVFFIAAAKAWAGNQDFTKGIDFSHSSKGGMQGIVPAFAKTITTDRWRLYLVATAVVNLRSLTLCVDELEFSCIEDEVLAWEDQLGEKHLKQVAKKFSCALKMLSENVTLTTKANNLLTAGVKTTTAWQCNVANLGTYARNRYILGRAEGSTRNRICDAISSLKRHRIYHNSAVTFNTANERSPDTSKTVSPPGDGASSPHCGALLPTTTESSKEKPVFGKKSAHIDHHQPSSPLSDSLGQAQLLAQKTDGKRKLPKAVTGLGKKQERTSDAPVPSVASNSAVLLTQSGYHSRVISLLSPKPSTIELSPNSEVVTPLGTASKTETPRISGVKGTPTLVGAPRSNNGHGKAVQKEGSRSVDLNPKGGLANPTRQRNRMVGDGRIPETTIEGLTVLFARFRLG</sequence>
<reference evidence="2" key="1">
    <citation type="submission" date="2021-12" db="EMBL/GenBank/DDBJ databases">
        <title>Black yeast isolated from Biological Soil Crust.</title>
        <authorList>
            <person name="Kurbessoian T."/>
        </authorList>
    </citation>
    <scope>NUCLEOTIDE SEQUENCE</scope>
    <source>
        <strain evidence="2">CCFEE 5208</strain>
    </source>
</reference>
<evidence type="ECO:0000313" key="3">
    <source>
        <dbReference type="Proteomes" id="UP001168146"/>
    </source>
</evidence>
<feature type="region of interest" description="Disordered" evidence="1">
    <location>
        <begin position="582"/>
        <end position="644"/>
    </location>
</feature>
<comment type="caution">
    <text evidence="2">The sequence shown here is derived from an EMBL/GenBank/DDBJ whole genome shotgun (WGS) entry which is preliminary data.</text>
</comment>
<gene>
    <name evidence="2" type="ORF">LTR82_012255</name>
</gene>
<dbReference type="EMBL" id="JASUXU010000048">
    <property type="protein sequence ID" value="KAK0316227.1"/>
    <property type="molecule type" value="Genomic_DNA"/>
</dbReference>
<feature type="region of interest" description="Disordered" evidence="1">
    <location>
        <begin position="441"/>
        <end position="542"/>
    </location>
</feature>
<feature type="compositionally biased region" description="Polar residues" evidence="1">
    <location>
        <begin position="497"/>
        <end position="512"/>
    </location>
</feature>
<protein>
    <submittedName>
        <fullName evidence="2">Uncharacterized protein</fullName>
    </submittedName>
</protein>
<feature type="compositionally biased region" description="Basic and acidic residues" evidence="1">
    <location>
        <begin position="478"/>
        <end position="496"/>
    </location>
</feature>
<name>A0AAN6J4P9_9PEZI</name>
<feature type="compositionally biased region" description="Polar residues" evidence="1">
    <location>
        <begin position="441"/>
        <end position="456"/>
    </location>
</feature>
<evidence type="ECO:0000256" key="1">
    <source>
        <dbReference type="SAM" id="MobiDB-lite"/>
    </source>
</evidence>
<accession>A0AAN6J4P9</accession>
<organism evidence="2 3">
    <name type="scientific">Friedmanniomyces endolithicus</name>
    <dbReference type="NCBI Taxonomy" id="329885"/>
    <lineage>
        <taxon>Eukaryota</taxon>
        <taxon>Fungi</taxon>
        <taxon>Dikarya</taxon>
        <taxon>Ascomycota</taxon>
        <taxon>Pezizomycotina</taxon>
        <taxon>Dothideomycetes</taxon>
        <taxon>Dothideomycetidae</taxon>
        <taxon>Mycosphaerellales</taxon>
        <taxon>Teratosphaeriaceae</taxon>
        <taxon>Friedmanniomyces</taxon>
    </lineage>
</organism>
<dbReference type="AlphaFoldDB" id="A0AAN6J4P9"/>
<dbReference type="Proteomes" id="UP001168146">
    <property type="component" value="Unassembled WGS sequence"/>
</dbReference>